<dbReference type="Gene3D" id="2.40.30.170">
    <property type="match status" value="1"/>
</dbReference>
<keyword evidence="5" id="KW-0812">Transmembrane</keyword>
<name>A0A1F6TPK5_9BACT</name>
<dbReference type="GO" id="GO:0016020">
    <property type="term" value="C:membrane"/>
    <property type="evidence" value="ECO:0007669"/>
    <property type="project" value="InterPro"/>
</dbReference>
<comment type="caution">
    <text evidence="8">The sequence shown here is derived from an EMBL/GenBank/DDBJ whole genome shotgun (WGS) entry which is preliminary data.</text>
</comment>
<reference evidence="8 9" key="1">
    <citation type="journal article" date="2016" name="Nat. Commun.">
        <title>Thousands of microbial genomes shed light on interconnected biogeochemical processes in an aquifer system.</title>
        <authorList>
            <person name="Anantharaman K."/>
            <person name="Brown C.T."/>
            <person name="Hug L.A."/>
            <person name="Sharon I."/>
            <person name="Castelle C.J."/>
            <person name="Probst A.J."/>
            <person name="Thomas B.C."/>
            <person name="Singh A."/>
            <person name="Wilkins M.J."/>
            <person name="Karaoz U."/>
            <person name="Brodie E.L."/>
            <person name="Williams K.H."/>
            <person name="Hubbard S.S."/>
            <person name="Banfield J.F."/>
        </authorList>
    </citation>
    <scope>NUCLEOTIDE SEQUENCE [LARGE SCALE GENOMIC DNA]</scope>
</reference>
<evidence type="ECO:0000256" key="2">
    <source>
        <dbReference type="ARBA" id="ARBA00009477"/>
    </source>
</evidence>
<evidence type="ECO:0000256" key="5">
    <source>
        <dbReference type="SAM" id="Phobius"/>
    </source>
</evidence>
<keyword evidence="5" id="KW-1133">Transmembrane helix</keyword>
<feature type="transmembrane region" description="Helical" evidence="5">
    <location>
        <begin position="6"/>
        <end position="24"/>
    </location>
</feature>
<evidence type="ECO:0000256" key="4">
    <source>
        <dbReference type="SAM" id="Coils"/>
    </source>
</evidence>
<proteinExistence type="inferred from homology"/>
<dbReference type="InterPro" id="IPR006143">
    <property type="entry name" value="RND_pump_MFP"/>
</dbReference>
<dbReference type="EMBL" id="MFTD01000005">
    <property type="protein sequence ID" value="OGI47032.1"/>
    <property type="molecule type" value="Genomic_DNA"/>
</dbReference>
<evidence type="ECO:0000256" key="1">
    <source>
        <dbReference type="ARBA" id="ARBA00004196"/>
    </source>
</evidence>
<feature type="domain" description="CzcB-like C-terminal circularly permuted SH3-like" evidence="7">
    <location>
        <begin position="468"/>
        <end position="523"/>
    </location>
</feature>
<evidence type="ECO:0000313" key="8">
    <source>
        <dbReference type="EMBL" id="OGI47032.1"/>
    </source>
</evidence>
<dbReference type="InterPro" id="IPR058649">
    <property type="entry name" value="CzcB_C"/>
</dbReference>
<protein>
    <submittedName>
        <fullName evidence="8">Uncharacterized protein</fullName>
    </submittedName>
</protein>
<evidence type="ECO:0000313" key="9">
    <source>
        <dbReference type="Proteomes" id="UP000176484"/>
    </source>
</evidence>
<dbReference type="PANTHER" id="PTHR32347:SF23">
    <property type="entry name" value="BLL5650 PROTEIN"/>
    <property type="match status" value="1"/>
</dbReference>
<dbReference type="Gene3D" id="2.40.50.100">
    <property type="match status" value="1"/>
</dbReference>
<keyword evidence="5" id="KW-0472">Membrane</keyword>
<dbReference type="Proteomes" id="UP000176484">
    <property type="component" value="Unassembled WGS sequence"/>
</dbReference>
<feature type="domain" description="CusB-like beta-barrel" evidence="6">
    <location>
        <begin position="385"/>
        <end position="461"/>
    </location>
</feature>
<dbReference type="SUPFAM" id="SSF111369">
    <property type="entry name" value="HlyD-like secretion proteins"/>
    <property type="match status" value="2"/>
</dbReference>
<dbReference type="Pfam" id="PF25975">
    <property type="entry name" value="CzcB_C"/>
    <property type="match status" value="1"/>
</dbReference>
<dbReference type="AlphaFoldDB" id="A0A1F6TPK5"/>
<evidence type="ECO:0000259" key="6">
    <source>
        <dbReference type="Pfam" id="PF25954"/>
    </source>
</evidence>
<feature type="coiled-coil region" evidence="4">
    <location>
        <begin position="123"/>
        <end position="150"/>
    </location>
</feature>
<dbReference type="InterPro" id="IPR058792">
    <property type="entry name" value="Beta-barrel_RND_2"/>
</dbReference>
<comment type="similarity">
    <text evidence="2">Belongs to the membrane fusion protein (MFP) (TC 8.A.1) family.</text>
</comment>
<evidence type="ECO:0000256" key="3">
    <source>
        <dbReference type="ARBA" id="ARBA00023054"/>
    </source>
</evidence>
<gene>
    <name evidence="8" type="ORF">A2121_02620</name>
</gene>
<dbReference type="Pfam" id="PF25954">
    <property type="entry name" value="Beta-barrel_RND_2"/>
    <property type="match status" value="1"/>
</dbReference>
<dbReference type="GO" id="GO:0022857">
    <property type="term" value="F:transmembrane transporter activity"/>
    <property type="evidence" value="ECO:0007669"/>
    <property type="project" value="InterPro"/>
</dbReference>
<dbReference type="PRINTS" id="PR01490">
    <property type="entry name" value="RTXTOXIND"/>
</dbReference>
<dbReference type="InterPro" id="IPR050465">
    <property type="entry name" value="UPF0194_transport"/>
</dbReference>
<accession>A0A1F6TPK5</accession>
<dbReference type="GO" id="GO:0030313">
    <property type="term" value="C:cell envelope"/>
    <property type="evidence" value="ECO:0007669"/>
    <property type="project" value="UniProtKB-SubCell"/>
</dbReference>
<evidence type="ECO:0000259" key="7">
    <source>
        <dbReference type="Pfam" id="PF25975"/>
    </source>
</evidence>
<dbReference type="PANTHER" id="PTHR32347">
    <property type="entry name" value="EFFLUX SYSTEM COMPONENT YKNX-RELATED"/>
    <property type="match status" value="1"/>
</dbReference>
<comment type="subcellular location">
    <subcellularLocation>
        <location evidence="1">Cell envelope</location>
    </subcellularLocation>
</comment>
<organism evidence="8 9">
    <name type="scientific">Candidatus Nomurabacteria bacterium GWB1_40_6</name>
    <dbReference type="NCBI Taxonomy" id="1801727"/>
    <lineage>
        <taxon>Bacteria</taxon>
        <taxon>Candidatus Nomuraibacteriota</taxon>
    </lineage>
</organism>
<dbReference type="NCBIfam" id="TIGR01730">
    <property type="entry name" value="RND_mfp"/>
    <property type="match status" value="1"/>
</dbReference>
<keyword evidence="3 4" id="KW-0175">Coiled coil</keyword>
<dbReference type="Gene3D" id="2.40.420.20">
    <property type="match status" value="1"/>
</dbReference>
<sequence length="524" mass="57459">MKTKKIALIIVAVIVIFFVVYSVFLKKEKVNFTLANVTRGSVVQEVSETGQVQQGEEIRLNFKTAGTIEWVYVKVGQEVLPGSALAKLDTKQLNIELNENQYALKVAEAKLNQILAGTSPEEIQAAQTDVDNAQTALEDAKAKLIEDVNQAYDDALNTLDNAYLKGVGAFNTIRTIQTTYFYGNDQESTAVKNAKTNIESNLAQIKNYLDQAKADSGQTKIDTALSQARTLLGNIYGLLNTVRNMTEASAYQDIVSAGNKTALNTDRININTVITNVTDAQQDISSAKLTNQTKVNVAEGDLKGAQDVLAIKKAGPRQTDTDYYQAQVDQAQAKVNLLETQIKEATLRSTVRARITEINKKMGETVQPTSNDNVIVILPIDPYDIKVDIYEEDIVKVKLDDYVEIKLPAFPNQIFPGKVILIDPAEKIVEGVIYYGVKINFENPPLEIKPGMSADITIKTAQKDNVLVVPGSAIEKKNDKTFVQIAKNGENLEEREVQTGLSGNNDLVEIISGLAEGEQIAVTK</sequence>